<keyword evidence="2" id="KW-1185">Reference proteome</keyword>
<dbReference type="OrthoDB" id="366681at2"/>
<proteinExistence type="predicted"/>
<dbReference type="KEGG" id="scc:Spico_1482"/>
<dbReference type="InterPro" id="IPR000600">
    <property type="entry name" value="ROK"/>
</dbReference>
<dbReference type="eggNOG" id="COG1940">
    <property type="taxonomic scope" value="Bacteria"/>
</dbReference>
<dbReference type="AlphaFoldDB" id="F4GIR7"/>
<dbReference type="EMBL" id="CP002659">
    <property type="protein sequence ID" value="AEC02685.1"/>
    <property type="molecule type" value="Genomic_DNA"/>
</dbReference>
<reference evidence="1 2" key="2">
    <citation type="journal article" date="2012" name="Stand. Genomic Sci.">
        <title>Complete genome sequence of the termite hindgut bacterium Spirochaeta coccoides type strain (SPN1(T)), reclassification in the genus Sphaerochaeta as Sphaerochaeta coccoides comb. nov. and emendations of the family Spirochaetaceae and the genus Sphaerochaeta.</title>
        <authorList>
            <person name="Abt B."/>
            <person name="Han C."/>
            <person name="Scheuner C."/>
            <person name="Lu M."/>
            <person name="Lapidus A."/>
            <person name="Nolan M."/>
            <person name="Lucas S."/>
            <person name="Hammon N."/>
            <person name="Deshpande S."/>
            <person name="Cheng J.F."/>
            <person name="Tapia R."/>
            <person name="Goodwin L.A."/>
            <person name="Pitluck S."/>
            <person name="Liolios K."/>
            <person name="Pagani I."/>
            <person name="Ivanova N."/>
            <person name="Mavromatis K."/>
            <person name="Mikhailova N."/>
            <person name="Huntemann M."/>
            <person name="Pati A."/>
            <person name="Chen A."/>
            <person name="Palaniappan K."/>
            <person name="Land M."/>
            <person name="Hauser L."/>
            <person name="Brambilla E.M."/>
            <person name="Rohde M."/>
            <person name="Spring S."/>
            <person name="Gronow S."/>
            <person name="Goker M."/>
            <person name="Woyke T."/>
            <person name="Bristow J."/>
            <person name="Eisen J.A."/>
            <person name="Markowitz V."/>
            <person name="Hugenholtz P."/>
            <person name="Kyrpides N.C."/>
            <person name="Klenk H.P."/>
            <person name="Detter J.C."/>
        </authorList>
    </citation>
    <scope>NUCLEOTIDE SEQUENCE [LARGE SCALE GENOMIC DNA]</scope>
    <source>
        <strain evidence="2">ATCC BAA-1237 / DSM 17374 / SPN1</strain>
    </source>
</reference>
<name>F4GIR7_PARC1</name>
<protein>
    <submittedName>
        <fullName evidence="1">ROK family protein</fullName>
    </submittedName>
</protein>
<evidence type="ECO:0000313" key="2">
    <source>
        <dbReference type="Proteomes" id="UP000007939"/>
    </source>
</evidence>
<accession>F4GIR7</accession>
<sequence length="396" mass="43368">MKNITNNKEVKIANVAKIYSLVRMQGEQSKSQLAVQAGLSFVSVSNICNALVEAGLFKVIDTLESTGGRKAACIAFVPDYAYTIVIDLHHTQHGYVALVDLVGNICRSERFDIMVEDTLETVLGNIKHAYSKLLPVPAPRILGVCVGVSAVLNEKTGLVLQSSNPLFERVQVGRHIEELFPNLHVIVENDANLAGLSQVMERSVRNRLFLFFTQGIGMGITINGQLYKGADGFAGELGHIKVTGNDRQCKCGHHGCLRTVATLESIASDLGEADVLIASETSTDYAYQLARRYTEGEKAVIERVDYAAEKIGEAIAALSDLFNPQEIVLGGNQGVLFPLIRQQIWLSCRSYSKLARSVDTSVRTIDKSAHELVIIGSGERMFGHWLENSFMLVPLF</sequence>
<dbReference type="Gene3D" id="3.30.420.40">
    <property type="match status" value="2"/>
</dbReference>
<dbReference type="SUPFAM" id="SSF53067">
    <property type="entry name" value="Actin-like ATPase domain"/>
    <property type="match status" value="1"/>
</dbReference>
<dbReference type="PANTHER" id="PTHR18964">
    <property type="entry name" value="ROK (REPRESSOR, ORF, KINASE) FAMILY"/>
    <property type="match status" value="1"/>
</dbReference>
<gene>
    <name evidence="1" type="ordered locus">Spico_1482</name>
</gene>
<reference evidence="2" key="1">
    <citation type="submission" date="2011-04" db="EMBL/GenBank/DDBJ databases">
        <title>The complete genome of Spirochaeta coccoides DSM 17374.</title>
        <authorList>
            <person name="Lucas S."/>
            <person name="Copeland A."/>
            <person name="Lapidus A."/>
            <person name="Bruce D."/>
            <person name="Goodwin L."/>
            <person name="Pitluck S."/>
            <person name="Peters L."/>
            <person name="Kyrpides N."/>
            <person name="Mavromatis K."/>
            <person name="Pagani I."/>
            <person name="Ivanova N."/>
            <person name="Ovchinnikova G."/>
            <person name="Lu M."/>
            <person name="Detter J.C."/>
            <person name="Tapia R."/>
            <person name="Han C."/>
            <person name="Land M."/>
            <person name="Hauser L."/>
            <person name="Markowitz V."/>
            <person name="Cheng J.-F."/>
            <person name="Hugenholtz P."/>
            <person name="Woyke T."/>
            <person name="Wu D."/>
            <person name="Spring S."/>
            <person name="Schroeder M."/>
            <person name="Brambilla E."/>
            <person name="Klenk H.-P."/>
            <person name="Eisen J.A."/>
        </authorList>
    </citation>
    <scope>NUCLEOTIDE SEQUENCE [LARGE SCALE GENOMIC DNA]</scope>
    <source>
        <strain evidence="2">ATCC BAA-1237 / DSM 17374 / SPN1</strain>
    </source>
</reference>
<dbReference type="PANTHER" id="PTHR18964:SF173">
    <property type="entry name" value="GLUCOKINASE"/>
    <property type="match status" value="1"/>
</dbReference>
<dbReference type="Pfam" id="PF00480">
    <property type="entry name" value="ROK"/>
    <property type="match status" value="1"/>
</dbReference>
<dbReference type="InterPro" id="IPR043129">
    <property type="entry name" value="ATPase_NBD"/>
</dbReference>
<dbReference type="InterPro" id="IPR036390">
    <property type="entry name" value="WH_DNA-bd_sf"/>
</dbReference>
<dbReference type="STRING" id="760011.Spico_1482"/>
<dbReference type="Proteomes" id="UP000007939">
    <property type="component" value="Chromosome"/>
</dbReference>
<organism evidence="1 2">
    <name type="scientific">Parasphaerochaeta coccoides (strain ATCC BAA-1237 / DSM 17374 / SPN1)</name>
    <name type="common">Sphaerochaeta coccoides</name>
    <dbReference type="NCBI Taxonomy" id="760011"/>
    <lineage>
        <taxon>Bacteria</taxon>
        <taxon>Pseudomonadati</taxon>
        <taxon>Spirochaetota</taxon>
        <taxon>Spirochaetia</taxon>
        <taxon>Spirochaetales</taxon>
        <taxon>Sphaerochaetaceae</taxon>
        <taxon>Parasphaerochaeta</taxon>
    </lineage>
</organism>
<dbReference type="RefSeq" id="WP_013740079.1">
    <property type="nucleotide sequence ID" value="NC_015436.1"/>
</dbReference>
<evidence type="ECO:0000313" key="1">
    <source>
        <dbReference type="EMBL" id="AEC02685.1"/>
    </source>
</evidence>
<dbReference type="InterPro" id="IPR036388">
    <property type="entry name" value="WH-like_DNA-bd_sf"/>
</dbReference>
<dbReference type="Gene3D" id="1.10.10.10">
    <property type="entry name" value="Winged helix-like DNA-binding domain superfamily/Winged helix DNA-binding domain"/>
    <property type="match status" value="1"/>
</dbReference>
<dbReference type="SUPFAM" id="SSF46785">
    <property type="entry name" value="Winged helix' DNA-binding domain"/>
    <property type="match status" value="1"/>
</dbReference>
<dbReference type="HOGENOM" id="CLU_036604_13_2_12"/>